<sequence length="154" mass="17304">MVDHPSGPINYWLAVWELNSFYARQPEQGEGRRMWAETAMYALARAESAGLDIITANMSRFHLRACLIDDLGPTGSPLLNPDALAVDILAALPLQREDAAEWAANWQQRSHAEIRALRQCKNLLAPAQIIRNYLSTTPTARALDQWLALREQLP</sequence>
<proteinExistence type="predicted"/>
<evidence type="ECO:0000313" key="2">
    <source>
        <dbReference type="Proteomes" id="UP000610966"/>
    </source>
</evidence>
<gene>
    <name evidence="1" type="ORF">Mth01_50180</name>
</gene>
<dbReference type="EMBL" id="BOOG01000062">
    <property type="protein sequence ID" value="GIH72765.1"/>
    <property type="molecule type" value="Genomic_DNA"/>
</dbReference>
<reference evidence="1" key="1">
    <citation type="submission" date="2021-01" db="EMBL/GenBank/DDBJ databases">
        <title>Whole genome shotgun sequence of Sphaerimonospora thailandensis NBRC 107569.</title>
        <authorList>
            <person name="Komaki H."/>
            <person name="Tamura T."/>
        </authorList>
    </citation>
    <scope>NUCLEOTIDE SEQUENCE</scope>
    <source>
        <strain evidence="1">NBRC 107569</strain>
    </source>
</reference>
<protein>
    <submittedName>
        <fullName evidence="1">Uncharacterized protein</fullName>
    </submittedName>
</protein>
<accession>A0A8J3RDP5</accession>
<dbReference type="AlphaFoldDB" id="A0A8J3RDP5"/>
<keyword evidence="2" id="KW-1185">Reference proteome</keyword>
<dbReference type="Proteomes" id="UP000610966">
    <property type="component" value="Unassembled WGS sequence"/>
</dbReference>
<organism evidence="1 2">
    <name type="scientific">Sphaerimonospora thailandensis</name>
    <dbReference type="NCBI Taxonomy" id="795644"/>
    <lineage>
        <taxon>Bacteria</taxon>
        <taxon>Bacillati</taxon>
        <taxon>Actinomycetota</taxon>
        <taxon>Actinomycetes</taxon>
        <taxon>Streptosporangiales</taxon>
        <taxon>Streptosporangiaceae</taxon>
        <taxon>Sphaerimonospora</taxon>
    </lineage>
</organism>
<comment type="caution">
    <text evidence="1">The sequence shown here is derived from an EMBL/GenBank/DDBJ whole genome shotgun (WGS) entry which is preliminary data.</text>
</comment>
<name>A0A8J3RDP5_9ACTN</name>
<evidence type="ECO:0000313" key="1">
    <source>
        <dbReference type="EMBL" id="GIH72765.1"/>
    </source>
</evidence>
<dbReference type="RefSeq" id="WP_204018414.1">
    <property type="nucleotide sequence ID" value="NZ_BOOG01000062.1"/>
</dbReference>